<organism evidence="2 3">
    <name type="scientific">Arabis alpina</name>
    <name type="common">Alpine rock-cress</name>
    <dbReference type="NCBI Taxonomy" id="50452"/>
    <lineage>
        <taxon>Eukaryota</taxon>
        <taxon>Viridiplantae</taxon>
        <taxon>Streptophyta</taxon>
        <taxon>Embryophyta</taxon>
        <taxon>Tracheophyta</taxon>
        <taxon>Spermatophyta</taxon>
        <taxon>Magnoliopsida</taxon>
        <taxon>eudicotyledons</taxon>
        <taxon>Gunneridae</taxon>
        <taxon>Pentapetalae</taxon>
        <taxon>rosids</taxon>
        <taxon>malvids</taxon>
        <taxon>Brassicales</taxon>
        <taxon>Brassicaceae</taxon>
        <taxon>Arabideae</taxon>
        <taxon>Arabis</taxon>
    </lineage>
</organism>
<dbReference type="Gramene" id="KFK38185">
    <property type="protein sequence ID" value="KFK38185"/>
    <property type="gene ID" value="AALP_AA3G080200"/>
</dbReference>
<proteinExistence type="predicted"/>
<dbReference type="Proteomes" id="UP000029120">
    <property type="component" value="Chromosome 3"/>
</dbReference>
<evidence type="ECO:0000313" key="2">
    <source>
        <dbReference type="EMBL" id="KFK38185.1"/>
    </source>
</evidence>
<accession>A0A087H7T3</accession>
<name>A0A087H7T3_ARAAL</name>
<keyword evidence="3" id="KW-1185">Reference proteome</keyword>
<protein>
    <recommendedName>
        <fullName evidence="1">FBD domain-containing protein</fullName>
    </recommendedName>
</protein>
<sequence>MRTNRTDFWGITFDTPNLAYFNPTNLLKELRNVEVLELSSVDTSEVIYYFRETIPVFSNLFRLTIITDSLGYGWQVLPVLLKNSPNLQTLVIKGPLYAEKLRREYGWTCPVKVLKITEYGGKLEELEQMKRFLKKLSYVELVKVRACAINDKEKTRVTKDLLMVPRSSKCKIQIKFIDNT</sequence>
<evidence type="ECO:0000313" key="3">
    <source>
        <dbReference type="Proteomes" id="UP000029120"/>
    </source>
</evidence>
<evidence type="ECO:0000259" key="1">
    <source>
        <dbReference type="SMART" id="SM00579"/>
    </source>
</evidence>
<dbReference type="OrthoDB" id="1083866at2759"/>
<gene>
    <name evidence="2" type="ordered locus">AALP_Aa3g080200</name>
</gene>
<dbReference type="SUPFAM" id="SSF52047">
    <property type="entry name" value="RNI-like"/>
    <property type="match status" value="1"/>
</dbReference>
<dbReference type="InterPro" id="IPR055294">
    <property type="entry name" value="FBL60-like"/>
</dbReference>
<dbReference type="PANTHER" id="PTHR31293">
    <property type="entry name" value="RNI-LIKE SUPERFAMILY PROTEIN"/>
    <property type="match status" value="1"/>
</dbReference>
<dbReference type="EMBL" id="CM002871">
    <property type="protein sequence ID" value="KFK38185.1"/>
    <property type="molecule type" value="Genomic_DNA"/>
</dbReference>
<dbReference type="AlphaFoldDB" id="A0A087H7T3"/>
<reference evidence="3" key="1">
    <citation type="journal article" date="2015" name="Nat. Plants">
        <title>Genome expansion of Arabis alpina linked with retrotransposition and reduced symmetric DNA methylation.</title>
        <authorList>
            <person name="Willing E.M."/>
            <person name="Rawat V."/>
            <person name="Mandakova T."/>
            <person name="Maumus F."/>
            <person name="James G.V."/>
            <person name="Nordstroem K.J."/>
            <person name="Becker C."/>
            <person name="Warthmann N."/>
            <person name="Chica C."/>
            <person name="Szarzynska B."/>
            <person name="Zytnicki M."/>
            <person name="Albani M.C."/>
            <person name="Kiefer C."/>
            <person name="Bergonzi S."/>
            <person name="Castaings L."/>
            <person name="Mateos J.L."/>
            <person name="Berns M.C."/>
            <person name="Bujdoso N."/>
            <person name="Piofczyk T."/>
            <person name="de Lorenzo L."/>
            <person name="Barrero-Sicilia C."/>
            <person name="Mateos I."/>
            <person name="Piednoel M."/>
            <person name="Hagmann J."/>
            <person name="Chen-Min-Tao R."/>
            <person name="Iglesias-Fernandez R."/>
            <person name="Schuster S.C."/>
            <person name="Alonso-Blanco C."/>
            <person name="Roudier F."/>
            <person name="Carbonero P."/>
            <person name="Paz-Ares J."/>
            <person name="Davis S.J."/>
            <person name="Pecinka A."/>
            <person name="Quesneville H."/>
            <person name="Colot V."/>
            <person name="Lysak M.A."/>
            <person name="Weigel D."/>
            <person name="Coupland G."/>
            <person name="Schneeberger K."/>
        </authorList>
    </citation>
    <scope>NUCLEOTIDE SEQUENCE [LARGE SCALE GENOMIC DNA]</scope>
    <source>
        <strain evidence="3">cv. Pajares</strain>
    </source>
</reference>
<dbReference type="InterPro" id="IPR006566">
    <property type="entry name" value="FBD"/>
</dbReference>
<dbReference type="SMART" id="SM00579">
    <property type="entry name" value="FBD"/>
    <property type="match status" value="1"/>
</dbReference>
<dbReference type="PANTHER" id="PTHR31293:SF12">
    <property type="entry name" value="RNI-LIKE SUPERFAMILY PROTEIN"/>
    <property type="match status" value="1"/>
</dbReference>
<feature type="non-terminal residue" evidence="2">
    <location>
        <position position="180"/>
    </location>
</feature>
<feature type="domain" description="FBD" evidence="1">
    <location>
        <begin position="104"/>
        <end position="175"/>
    </location>
</feature>